<evidence type="ECO:0000256" key="3">
    <source>
        <dbReference type="RuleBase" id="RU361235"/>
    </source>
</evidence>
<keyword evidence="6" id="KW-1185">Reference proteome</keyword>
<dbReference type="InterPro" id="IPR029058">
    <property type="entry name" value="AB_hydrolase_fold"/>
</dbReference>
<organism evidence="5 6">
    <name type="scientific">Neoarthrinium moseri</name>
    <dbReference type="NCBI Taxonomy" id="1658444"/>
    <lineage>
        <taxon>Eukaryota</taxon>
        <taxon>Fungi</taxon>
        <taxon>Dikarya</taxon>
        <taxon>Ascomycota</taxon>
        <taxon>Pezizomycotina</taxon>
        <taxon>Sordariomycetes</taxon>
        <taxon>Xylariomycetidae</taxon>
        <taxon>Amphisphaeriales</taxon>
        <taxon>Apiosporaceae</taxon>
        <taxon>Neoarthrinium</taxon>
    </lineage>
</organism>
<feature type="domain" description="Carboxylesterase type B" evidence="4">
    <location>
        <begin position="12"/>
        <end position="478"/>
    </location>
</feature>
<accession>A0A9Q0ATR5</accession>
<evidence type="ECO:0000313" key="6">
    <source>
        <dbReference type="Proteomes" id="UP000829685"/>
    </source>
</evidence>
<proteinExistence type="inferred from homology"/>
<evidence type="ECO:0000313" key="5">
    <source>
        <dbReference type="EMBL" id="KAI1879747.1"/>
    </source>
</evidence>
<dbReference type="EC" id="3.1.1.-" evidence="3"/>
<dbReference type="Gene3D" id="3.40.50.1820">
    <property type="entry name" value="alpha/beta hydrolase"/>
    <property type="match status" value="1"/>
</dbReference>
<dbReference type="Pfam" id="PF00135">
    <property type="entry name" value="COesterase"/>
    <property type="match status" value="1"/>
</dbReference>
<dbReference type="PROSITE" id="PS00122">
    <property type="entry name" value="CARBOXYLESTERASE_B_1"/>
    <property type="match status" value="1"/>
</dbReference>
<dbReference type="SUPFAM" id="SSF53474">
    <property type="entry name" value="alpha/beta-Hydrolases"/>
    <property type="match status" value="1"/>
</dbReference>
<sequence length="529" mass="60208">MSPDTCTVKSDKLGSLTGLTTRTKDSKPGIHYYGGIPYALPPTGPWRFRRPRPLPASYRYHGSYTGRNAACPQPQWRGTRSEQLWNEDCLQLSIYVPAGKPPPGGWPVYFFIHGGWLQFGGPNMTPEAVNPLMTETAFRAIMVQPAYRLNAFGFLASHELEADANELGQASGNMGFWDQRLALEWTHAHIKDFGGNPNKITVGGYSAGAHSTFQQLAYELYHVPAEKGIIKRAIMWSNSPGIQPKGLPEQQKQFDELLSVLGIPLSLPPKERLRRLREAPARDIIDAQAKMKISEFRATTDGSFIPPDSMAQINSGEFARRMKSRGIQLMNGECRDEHFLYREWRTSDDSYEGVYTRLCADYPEAVVQKLMRHYCGRSRDLPRGYSSWKDLFGHAYAGMQVHFLERGFQSKLANHLQPGKDLLRYRIEWRAECCGYPPEWGVTHATDQAIWFWYPALTADDKRILEPWNKAFAQFAMCEDVEWGTKEAIDIRRLRSDGKTDVVKDDANSWKEGLHVWKLLNEDTPKARI</sequence>
<dbReference type="Proteomes" id="UP000829685">
    <property type="component" value="Unassembled WGS sequence"/>
</dbReference>
<name>A0A9Q0ATR5_9PEZI</name>
<dbReference type="PANTHER" id="PTHR43142">
    <property type="entry name" value="CARBOXYLIC ESTER HYDROLASE"/>
    <property type="match status" value="1"/>
</dbReference>
<dbReference type="GO" id="GO:0016787">
    <property type="term" value="F:hydrolase activity"/>
    <property type="evidence" value="ECO:0007669"/>
    <property type="project" value="UniProtKB-KW"/>
</dbReference>
<comment type="similarity">
    <text evidence="1 3">Belongs to the type-B carboxylesterase/lipase family.</text>
</comment>
<dbReference type="AlphaFoldDB" id="A0A9Q0ATR5"/>
<evidence type="ECO:0000256" key="2">
    <source>
        <dbReference type="ARBA" id="ARBA00022801"/>
    </source>
</evidence>
<comment type="caution">
    <text evidence="5">The sequence shown here is derived from an EMBL/GenBank/DDBJ whole genome shotgun (WGS) entry which is preliminary data.</text>
</comment>
<dbReference type="EMBL" id="JAFIMR010000004">
    <property type="protein sequence ID" value="KAI1879747.1"/>
    <property type="molecule type" value="Genomic_DNA"/>
</dbReference>
<reference evidence="5" key="1">
    <citation type="submission" date="2021-03" db="EMBL/GenBank/DDBJ databases">
        <title>Revisited historic fungal species revealed as producer of novel bioactive compounds through whole genome sequencing and comparative genomics.</title>
        <authorList>
            <person name="Vignolle G.A."/>
            <person name="Hochenegger N."/>
            <person name="Mach R.L."/>
            <person name="Mach-Aigner A.R."/>
            <person name="Javad Rahimi M."/>
            <person name="Salim K.A."/>
            <person name="Chan C.M."/>
            <person name="Lim L.B.L."/>
            <person name="Cai F."/>
            <person name="Druzhinina I.S."/>
            <person name="U'Ren J.M."/>
            <person name="Derntl C."/>
        </authorList>
    </citation>
    <scope>NUCLEOTIDE SEQUENCE</scope>
    <source>
        <strain evidence="5">TUCIM 5799</strain>
    </source>
</reference>
<evidence type="ECO:0000259" key="4">
    <source>
        <dbReference type="Pfam" id="PF00135"/>
    </source>
</evidence>
<dbReference type="InterPro" id="IPR019826">
    <property type="entry name" value="Carboxylesterase_B_AS"/>
</dbReference>
<dbReference type="OrthoDB" id="6846267at2759"/>
<protein>
    <recommendedName>
        <fullName evidence="3">Carboxylic ester hydrolase</fullName>
        <ecNumber evidence="3">3.1.1.-</ecNumber>
    </recommendedName>
</protein>
<dbReference type="InterPro" id="IPR002018">
    <property type="entry name" value="CarbesteraseB"/>
</dbReference>
<evidence type="ECO:0000256" key="1">
    <source>
        <dbReference type="ARBA" id="ARBA00005964"/>
    </source>
</evidence>
<keyword evidence="2 3" id="KW-0378">Hydrolase</keyword>
<gene>
    <name evidence="5" type="ORF">JX265_002701</name>
</gene>
<dbReference type="PANTHER" id="PTHR43142:SF4">
    <property type="entry name" value="CARBOXYLIC ESTER HYDROLASE"/>
    <property type="match status" value="1"/>
</dbReference>